<reference evidence="1" key="1">
    <citation type="journal article" date="2011" name="ISME J.">
        <title>The endosymbionts of the deep-sea tubeworms Riftia pachyptila and Tevnia jerichonana share an identical physiology as revealed by proteogenomic analyses.</title>
        <authorList>
            <person name="Gardebrecht A."/>
            <person name="Markert S."/>
            <person name="Felbeck H."/>
            <person name="Thuermer A."/>
            <person name="Albrecht D."/>
            <person name="Wollherr A."/>
            <person name="Kabisch J."/>
            <person name="Lehmann R."/>
            <person name="Daniel R."/>
            <person name="Liesegang H."/>
            <person name="Hecker M."/>
            <person name="Sievert S.M."/>
            <person name="Schweder T."/>
        </authorList>
    </citation>
    <scope>NUCLEOTIDE SEQUENCE [LARGE SCALE GENOMIC DNA]</scope>
</reference>
<dbReference type="RefSeq" id="WP_005966645.1">
    <property type="nucleotide sequence ID" value="NZ_AFOC01000153.1"/>
</dbReference>
<dbReference type="Pfam" id="PF11198">
    <property type="entry name" value="DUF2857"/>
    <property type="match status" value="1"/>
</dbReference>
<proteinExistence type="predicted"/>
<dbReference type="EMBL" id="AFOC01000153">
    <property type="protein sequence ID" value="EGV49819.1"/>
    <property type="molecule type" value="Genomic_DNA"/>
</dbReference>
<organism evidence="1 2">
    <name type="scientific">endosymbiont of Riftia pachyptila</name>
    <name type="common">vent Ph05</name>
    <dbReference type="NCBI Taxonomy" id="1048808"/>
    <lineage>
        <taxon>Bacteria</taxon>
        <taxon>Pseudomonadati</taxon>
        <taxon>Pseudomonadota</taxon>
        <taxon>Gammaproteobacteria</taxon>
        <taxon>sulfur-oxidizing symbionts</taxon>
    </lineage>
</organism>
<dbReference type="InterPro" id="IPR021364">
    <property type="entry name" value="DUF2857"/>
</dbReference>
<dbReference type="Proteomes" id="UP000004491">
    <property type="component" value="Unassembled WGS sequence"/>
</dbReference>
<comment type="caution">
    <text evidence="1">The sequence shown here is derived from an EMBL/GenBank/DDBJ whole genome shotgun (WGS) entry which is preliminary data.</text>
</comment>
<name>G2DHT5_9GAMM</name>
<sequence>MPKTTHAELVFHTLRYVTETLAEGDIHSVLDLGFRLDQIARLERSTLRDLYHISQVRTHFMDISVDPACFDRVLDHMERNKRHDALQNELICLRAPLAMMRAFFGMTNAEYAARRKLLGMTGTGIGRPPAPSEDDEQRVWKAWQANAHHPVEARYLHVGQTTGVPLNTVWALIRSWEATGLLPAKQSDDDNKVVRLKTNEQ</sequence>
<evidence type="ECO:0000313" key="1">
    <source>
        <dbReference type="EMBL" id="EGV49819.1"/>
    </source>
</evidence>
<evidence type="ECO:0000313" key="2">
    <source>
        <dbReference type="Proteomes" id="UP000004491"/>
    </source>
</evidence>
<gene>
    <name evidence="1" type="ORF">Rifp1Sym_fv00020</name>
</gene>
<keyword evidence="2" id="KW-1185">Reference proteome</keyword>
<evidence type="ECO:0008006" key="3">
    <source>
        <dbReference type="Google" id="ProtNLM"/>
    </source>
</evidence>
<accession>G2DHT5</accession>
<protein>
    <recommendedName>
        <fullName evidence="3">DUF2857 domain-containing protein</fullName>
    </recommendedName>
</protein>
<dbReference type="AlphaFoldDB" id="G2DHT5"/>